<accession>A0A378QAA1</accession>
<gene>
    <name evidence="1" type="ORF">NCTC10465_01517</name>
</gene>
<dbReference type="Proteomes" id="UP000255230">
    <property type="component" value="Unassembled WGS sequence"/>
</dbReference>
<dbReference type="AlphaFoldDB" id="A0A378QAA1"/>
<name>A0A378QAA1_FAUOS</name>
<proteinExistence type="predicted"/>
<protein>
    <submittedName>
        <fullName evidence="1">Uncharacterized protein</fullName>
    </submittedName>
</protein>
<dbReference type="RefSeq" id="WP_062334525.1">
    <property type="nucleotide sequence ID" value="NZ_CBCRZU010000001.1"/>
</dbReference>
<keyword evidence="2" id="KW-1185">Reference proteome</keyword>
<reference evidence="1 2" key="1">
    <citation type="submission" date="2018-06" db="EMBL/GenBank/DDBJ databases">
        <authorList>
            <consortium name="Pathogen Informatics"/>
            <person name="Doyle S."/>
        </authorList>
    </citation>
    <scope>NUCLEOTIDE SEQUENCE [LARGE SCALE GENOMIC DNA]</scope>
    <source>
        <strain evidence="1 2">NCTC10465</strain>
    </source>
</reference>
<evidence type="ECO:0000313" key="1">
    <source>
        <dbReference type="EMBL" id="STY97731.1"/>
    </source>
</evidence>
<organism evidence="1 2">
    <name type="scientific">Faucicola osloensis</name>
    <name type="common">Moraxella osloensis</name>
    <dbReference type="NCBI Taxonomy" id="34062"/>
    <lineage>
        <taxon>Bacteria</taxon>
        <taxon>Pseudomonadati</taxon>
        <taxon>Pseudomonadota</taxon>
        <taxon>Gammaproteobacteria</taxon>
        <taxon>Moraxellales</taxon>
        <taxon>Moraxellaceae</taxon>
        <taxon>Faucicola</taxon>
    </lineage>
</organism>
<evidence type="ECO:0000313" key="2">
    <source>
        <dbReference type="Proteomes" id="UP000255230"/>
    </source>
</evidence>
<dbReference type="GeneID" id="35779049"/>
<dbReference type="EMBL" id="UGPY01000001">
    <property type="protein sequence ID" value="STY97731.1"/>
    <property type="molecule type" value="Genomic_DNA"/>
</dbReference>
<dbReference type="KEGG" id="mos:AXE82_10595"/>
<sequence length="254" mass="28380">MNKEATIKSALTPFLKDADIRKAMDIFHKDYADITPYQIQRFVHEITQDNETKEYRSNIRRSLMKALSDYQMGAANPQPITHDIPNLGQNRLVIHPSPSQVAISNQKPDAISDPISSQTSNQIAAFELLIDSFTAQFSPLLGSQILDSVRQTIHQHHNSSKSRGFGLLARKAETNQALTLTMIHFFDQFFGGDKQSALTMSLTDADTAGFRTILSLFYQQACQWAGPTDADIALAQANKITKAKFDVSLVEKFM</sequence>